<reference evidence="1" key="1">
    <citation type="submission" date="2014-05" db="EMBL/GenBank/DDBJ databases">
        <authorList>
            <person name="Chronopoulou M."/>
        </authorList>
    </citation>
    <scope>NUCLEOTIDE SEQUENCE</scope>
    <source>
        <tissue evidence="1">Whole organism</tissue>
    </source>
</reference>
<feature type="non-terminal residue" evidence="1">
    <location>
        <position position="1"/>
    </location>
</feature>
<dbReference type="EMBL" id="HACA01013027">
    <property type="protein sequence ID" value="CDW30388.1"/>
    <property type="molecule type" value="Transcribed_RNA"/>
</dbReference>
<organism evidence="1">
    <name type="scientific">Lepeophtheirus salmonis</name>
    <name type="common">Salmon louse</name>
    <name type="synonym">Caligus salmonis</name>
    <dbReference type="NCBI Taxonomy" id="72036"/>
    <lineage>
        <taxon>Eukaryota</taxon>
        <taxon>Metazoa</taxon>
        <taxon>Ecdysozoa</taxon>
        <taxon>Arthropoda</taxon>
        <taxon>Crustacea</taxon>
        <taxon>Multicrustacea</taxon>
        <taxon>Hexanauplia</taxon>
        <taxon>Copepoda</taxon>
        <taxon>Siphonostomatoida</taxon>
        <taxon>Caligidae</taxon>
        <taxon>Lepeophtheirus</taxon>
    </lineage>
</organism>
<evidence type="ECO:0000313" key="1">
    <source>
        <dbReference type="EMBL" id="CDW30388.1"/>
    </source>
</evidence>
<protein>
    <submittedName>
        <fullName evidence="1">Uncharacterized protein</fullName>
    </submittedName>
</protein>
<dbReference type="AlphaFoldDB" id="A0A0K2TWI2"/>
<name>A0A0K2TWI2_LEPSM</name>
<sequence>KRVPRYIPTCCCSTTSCQREFNLIIPFYTISCPYYQKNSGKQFSQASIESKFVPPAHLASTGTDGSHLVPFLNIRVDA</sequence>
<accession>A0A0K2TWI2</accession>
<proteinExistence type="predicted"/>